<keyword evidence="3" id="KW-1185">Reference proteome</keyword>
<comment type="caution">
    <text evidence="2">The sequence shown here is derived from an EMBL/GenBank/DDBJ whole genome shotgun (WGS) entry which is preliminary data.</text>
</comment>
<reference evidence="2 3" key="1">
    <citation type="journal article" date="2021" name="Sci. Rep.">
        <title>Chromosome anchoring in Senegalese sole (Solea senegalensis) reveals sex-associated markers and genome rearrangements in flatfish.</title>
        <authorList>
            <person name="Guerrero-Cozar I."/>
            <person name="Gomez-Garrido J."/>
            <person name="Berbel C."/>
            <person name="Martinez-Blanch J.F."/>
            <person name="Alioto T."/>
            <person name="Claros M.G."/>
            <person name="Gagnaire P.A."/>
            <person name="Manchado M."/>
        </authorList>
    </citation>
    <scope>NUCLEOTIDE SEQUENCE [LARGE SCALE GENOMIC DNA]</scope>
    <source>
        <strain evidence="2">Sse05_10M</strain>
    </source>
</reference>
<evidence type="ECO:0000313" key="3">
    <source>
        <dbReference type="Proteomes" id="UP000693946"/>
    </source>
</evidence>
<evidence type="ECO:0000256" key="1">
    <source>
        <dbReference type="SAM" id="MobiDB-lite"/>
    </source>
</evidence>
<dbReference type="AlphaFoldDB" id="A0AAV6T0P0"/>
<protein>
    <submittedName>
        <fullName evidence="2">Uncharacterized protein</fullName>
    </submittedName>
</protein>
<dbReference type="EMBL" id="JAGKHQ010000002">
    <property type="protein sequence ID" value="KAG7522998.1"/>
    <property type="molecule type" value="Genomic_DNA"/>
</dbReference>
<accession>A0AAV6T0P0</accession>
<gene>
    <name evidence="2" type="ORF">JOB18_035850</name>
</gene>
<sequence length="149" mass="16525">MSNALVRGFAHSRCSPESIYSDATRPCCDQVRRKYQNRCEVKHQCLEDTWNDMLESRKEAARENPGACCGPTHDLMLGGLKVRIFVFGSPSPSMSGILSVCSALELFERMTRGVCKAGIYIFSGQAARGERPAGRSKTPAVKRSERVQH</sequence>
<proteinExistence type="predicted"/>
<name>A0AAV6T0P0_SOLSE</name>
<feature type="region of interest" description="Disordered" evidence="1">
    <location>
        <begin position="129"/>
        <end position="149"/>
    </location>
</feature>
<evidence type="ECO:0000313" key="2">
    <source>
        <dbReference type="EMBL" id="KAG7522998.1"/>
    </source>
</evidence>
<organism evidence="2 3">
    <name type="scientific">Solea senegalensis</name>
    <name type="common">Senegalese sole</name>
    <dbReference type="NCBI Taxonomy" id="28829"/>
    <lineage>
        <taxon>Eukaryota</taxon>
        <taxon>Metazoa</taxon>
        <taxon>Chordata</taxon>
        <taxon>Craniata</taxon>
        <taxon>Vertebrata</taxon>
        <taxon>Euteleostomi</taxon>
        <taxon>Actinopterygii</taxon>
        <taxon>Neopterygii</taxon>
        <taxon>Teleostei</taxon>
        <taxon>Neoteleostei</taxon>
        <taxon>Acanthomorphata</taxon>
        <taxon>Carangaria</taxon>
        <taxon>Pleuronectiformes</taxon>
        <taxon>Pleuronectoidei</taxon>
        <taxon>Soleidae</taxon>
        <taxon>Solea</taxon>
    </lineage>
</organism>
<dbReference type="Proteomes" id="UP000693946">
    <property type="component" value="Linkage Group LG10"/>
</dbReference>